<reference evidence="5" key="1">
    <citation type="journal article" date="2019" name="Int. J. Syst. Evol. Microbiol.">
        <title>The Global Catalogue of Microorganisms (GCM) 10K type strain sequencing project: providing services to taxonomists for standard genome sequencing and annotation.</title>
        <authorList>
            <consortium name="The Broad Institute Genomics Platform"/>
            <consortium name="The Broad Institute Genome Sequencing Center for Infectious Disease"/>
            <person name="Wu L."/>
            <person name="Ma J."/>
        </authorList>
    </citation>
    <scope>NUCLEOTIDE SEQUENCE [LARGE SCALE GENOMIC DNA]</scope>
    <source>
        <strain evidence="5">CCM 7224</strain>
    </source>
</reference>
<dbReference type="Pfam" id="PF19803">
    <property type="entry name" value="DUF6286"/>
    <property type="match status" value="1"/>
</dbReference>
<feature type="transmembrane region" description="Helical" evidence="2">
    <location>
        <begin position="64"/>
        <end position="85"/>
    </location>
</feature>
<comment type="caution">
    <text evidence="4">The sequence shown here is derived from an EMBL/GenBank/DDBJ whole genome shotgun (WGS) entry which is preliminary data.</text>
</comment>
<evidence type="ECO:0000313" key="5">
    <source>
        <dbReference type="Proteomes" id="UP001595834"/>
    </source>
</evidence>
<feature type="region of interest" description="Disordered" evidence="1">
    <location>
        <begin position="1"/>
        <end position="30"/>
    </location>
</feature>
<keyword evidence="5" id="KW-1185">Reference proteome</keyword>
<dbReference type="RefSeq" id="WP_344373006.1">
    <property type="nucleotide sequence ID" value="NZ_BAAASQ010000007.1"/>
</dbReference>
<proteinExistence type="predicted"/>
<evidence type="ECO:0000256" key="1">
    <source>
        <dbReference type="SAM" id="MobiDB-lite"/>
    </source>
</evidence>
<keyword evidence="2" id="KW-1133">Transmembrane helix</keyword>
<protein>
    <submittedName>
        <fullName evidence="4">DUF6286 domain-containing protein</fullName>
    </submittedName>
</protein>
<gene>
    <name evidence="4" type="ORF">ACFPFX_17215</name>
</gene>
<dbReference type="EMBL" id="JBHSIZ010000017">
    <property type="protein sequence ID" value="MFC4958026.1"/>
    <property type="molecule type" value="Genomic_DNA"/>
</dbReference>
<name>A0ABV9UNB0_9ACTN</name>
<keyword evidence="2" id="KW-0472">Membrane</keyword>
<keyword evidence="2" id="KW-0812">Transmembrane</keyword>
<accession>A0ABV9UNB0</accession>
<evidence type="ECO:0000259" key="3">
    <source>
        <dbReference type="Pfam" id="PF19803"/>
    </source>
</evidence>
<organism evidence="4 5">
    <name type="scientific">Streptomyces mauvecolor</name>
    <dbReference type="NCBI Taxonomy" id="58345"/>
    <lineage>
        <taxon>Bacteria</taxon>
        <taxon>Bacillati</taxon>
        <taxon>Actinomycetota</taxon>
        <taxon>Actinomycetes</taxon>
        <taxon>Kitasatosporales</taxon>
        <taxon>Streptomycetaceae</taxon>
        <taxon>Streptomyces</taxon>
    </lineage>
</organism>
<evidence type="ECO:0000256" key="2">
    <source>
        <dbReference type="SAM" id="Phobius"/>
    </source>
</evidence>
<feature type="domain" description="DUF6286" evidence="3">
    <location>
        <begin position="123"/>
        <end position="226"/>
    </location>
</feature>
<evidence type="ECO:0000313" key="4">
    <source>
        <dbReference type="EMBL" id="MFC4958026.1"/>
    </source>
</evidence>
<dbReference type="InterPro" id="IPR046253">
    <property type="entry name" value="DUF6286"/>
</dbReference>
<dbReference type="Proteomes" id="UP001595834">
    <property type="component" value="Unassembled WGS sequence"/>
</dbReference>
<sequence length="233" mass="24282">MSQPHEGDNSTQRLPVIEQSPDPAAAAGAPGLDQSVSAADYDAVPVLAEGEGGKAGRFWSVRRIPAGLLALAVLAAAGLLLYDIAAVRAHRPAMRWRVGLADWLAEHPVDDVAVLAGAGAVALLGAWLIVLAVTPGLRGILPMRRESAAVRAGLDRAAAALVLRDRAMEVAGIQSVRVRMGRTRVVVRALSHFRELDDVRADLDAALGAGIRELGLAGPPGLAVHVSRPVRKG</sequence>
<feature type="transmembrane region" description="Helical" evidence="2">
    <location>
        <begin position="112"/>
        <end position="137"/>
    </location>
</feature>